<evidence type="ECO:0000256" key="2">
    <source>
        <dbReference type="SAM" id="Phobius"/>
    </source>
</evidence>
<feature type="non-terminal residue" evidence="3">
    <location>
        <position position="204"/>
    </location>
</feature>
<reference evidence="4" key="1">
    <citation type="submission" date="2022-10" db="EMBL/GenBank/DDBJ databases">
        <title>Genome assembly of Pristionchus species.</title>
        <authorList>
            <person name="Yoshida K."/>
            <person name="Sommer R.J."/>
        </authorList>
    </citation>
    <scope>NUCLEOTIDE SEQUENCE [LARGE SCALE GENOMIC DNA]</scope>
    <source>
        <strain evidence="4">RS5460</strain>
    </source>
</reference>
<proteinExistence type="predicted"/>
<dbReference type="AlphaFoldDB" id="A0AAN5CBH7"/>
<comment type="caution">
    <text evidence="3">The sequence shown here is derived from an EMBL/GenBank/DDBJ whole genome shotgun (WGS) entry which is preliminary data.</text>
</comment>
<dbReference type="SUPFAM" id="SSF103473">
    <property type="entry name" value="MFS general substrate transporter"/>
    <property type="match status" value="1"/>
</dbReference>
<protein>
    <recommendedName>
        <fullName evidence="5">Membrane transporter</fullName>
    </recommendedName>
</protein>
<feature type="transmembrane region" description="Helical" evidence="2">
    <location>
        <begin position="58"/>
        <end position="75"/>
    </location>
</feature>
<evidence type="ECO:0008006" key="5">
    <source>
        <dbReference type="Google" id="ProtNLM"/>
    </source>
</evidence>
<keyword evidence="2" id="KW-1133">Transmembrane helix</keyword>
<evidence type="ECO:0000313" key="3">
    <source>
        <dbReference type="EMBL" id="GMR35136.1"/>
    </source>
</evidence>
<keyword evidence="4" id="KW-1185">Reference proteome</keyword>
<dbReference type="Proteomes" id="UP001328107">
    <property type="component" value="Unassembled WGS sequence"/>
</dbReference>
<dbReference type="EMBL" id="BTRK01000002">
    <property type="protein sequence ID" value="GMR35136.1"/>
    <property type="molecule type" value="Genomic_DNA"/>
</dbReference>
<name>A0AAN5CBH7_9BILA</name>
<feature type="compositionally biased region" description="Basic and acidic residues" evidence="1">
    <location>
        <begin position="1"/>
        <end position="17"/>
    </location>
</feature>
<sequence length="204" mass="23306">NGEASESKSNKKKDSFFSKRKNWLKQRLAKRKRAERQNAPEQVSYEQMLMRYGDWKNVRWQLMAYLGLVFAANLHKAHGDFLKMAFELETITVGRHVACCCDMNPVLQYGDHLGHIYGAYNPLSVWVLLCGLAFSFTCVLWERYLGRRKAMLIACIVGIIVSVCSCFEASPEVITVMSMVFGLVRMVIDVCTVSTLTEMLPYNL</sequence>
<feature type="transmembrane region" description="Helical" evidence="2">
    <location>
        <begin position="150"/>
        <end position="170"/>
    </location>
</feature>
<gene>
    <name evidence="3" type="ORF">PMAYCL1PPCAC_05331</name>
</gene>
<keyword evidence="2" id="KW-0812">Transmembrane</keyword>
<evidence type="ECO:0000313" key="4">
    <source>
        <dbReference type="Proteomes" id="UP001328107"/>
    </source>
</evidence>
<evidence type="ECO:0000256" key="1">
    <source>
        <dbReference type="SAM" id="MobiDB-lite"/>
    </source>
</evidence>
<accession>A0AAN5CBH7</accession>
<dbReference type="InterPro" id="IPR036259">
    <property type="entry name" value="MFS_trans_sf"/>
</dbReference>
<feature type="transmembrane region" description="Helical" evidence="2">
    <location>
        <begin position="123"/>
        <end position="141"/>
    </location>
</feature>
<feature type="non-terminal residue" evidence="3">
    <location>
        <position position="1"/>
    </location>
</feature>
<organism evidence="3 4">
    <name type="scientific">Pristionchus mayeri</name>
    <dbReference type="NCBI Taxonomy" id="1317129"/>
    <lineage>
        <taxon>Eukaryota</taxon>
        <taxon>Metazoa</taxon>
        <taxon>Ecdysozoa</taxon>
        <taxon>Nematoda</taxon>
        <taxon>Chromadorea</taxon>
        <taxon>Rhabditida</taxon>
        <taxon>Rhabditina</taxon>
        <taxon>Diplogasteromorpha</taxon>
        <taxon>Diplogasteroidea</taxon>
        <taxon>Neodiplogasteridae</taxon>
        <taxon>Pristionchus</taxon>
    </lineage>
</organism>
<keyword evidence="2" id="KW-0472">Membrane</keyword>
<feature type="region of interest" description="Disordered" evidence="1">
    <location>
        <begin position="1"/>
        <end position="20"/>
    </location>
</feature>